<evidence type="ECO:0000313" key="9">
    <source>
        <dbReference type="EMBL" id="SDC50574.1"/>
    </source>
</evidence>
<evidence type="ECO:0000256" key="2">
    <source>
        <dbReference type="ARBA" id="ARBA00022694"/>
    </source>
</evidence>
<dbReference type="InterPro" id="IPR020097">
    <property type="entry name" value="PsdUridine_synth_TruA_a/b_dom"/>
</dbReference>
<dbReference type="PIRSF" id="PIRSF001430">
    <property type="entry name" value="tRNA_psdUrid_synth"/>
    <property type="match status" value="1"/>
</dbReference>
<evidence type="ECO:0000256" key="4">
    <source>
        <dbReference type="HAMAP-Rule" id="MF_00171"/>
    </source>
</evidence>
<comment type="similarity">
    <text evidence="1 4 7">Belongs to the tRNA pseudouridine synthase TruA family.</text>
</comment>
<dbReference type="CDD" id="cd02570">
    <property type="entry name" value="PseudoU_synth_EcTruA"/>
    <property type="match status" value="1"/>
</dbReference>
<dbReference type="InterPro" id="IPR020094">
    <property type="entry name" value="TruA/RsuA/RluB/E/F_N"/>
</dbReference>
<dbReference type="STRING" id="1612202.SAMN05421734_11033"/>
<sequence length="249" mass="28124">MRLLATVTYDGTYYAGYQIQPNQTTIQSTIEKALMKLHKGETIRIYASGRTDAGVHALGQTFHFDSSLSIPLENWTRALNSLLPADIVVTNVREVGDHFHARYNVKQKTYQYMIDNAPIPDPFQRHYMHHVKHELDLNAMKEACSYLEGEHDFSAFCAANHTVKGSKVREIYLAHIEKEGHTIRFTVSGSGFLYNMVRIIVGTLMAIGEGKMPPETMQKIIASKDRSNAGKTAAPQGLYLKEVEYHTFD</sequence>
<comment type="catalytic activity">
    <reaction evidence="4 7">
        <text>uridine(38/39/40) in tRNA = pseudouridine(38/39/40) in tRNA</text>
        <dbReference type="Rhea" id="RHEA:22376"/>
        <dbReference type="Rhea" id="RHEA-COMP:10085"/>
        <dbReference type="Rhea" id="RHEA-COMP:10087"/>
        <dbReference type="ChEBI" id="CHEBI:65314"/>
        <dbReference type="ChEBI" id="CHEBI:65315"/>
        <dbReference type="EC" id="5.4.99.12"/>
    </reaction>
</comment>
<dbReference type="InterPro" id="IPR001406">
    <property type="entry name" value="PsdUridine_synth_TruA"/>
</dbReference>
<dbReference type="PANTHER" id="PTHR11142:SF0">
    <property type="entry name" value="TRNA PSEUDOURIDINE SYNTHASE-LIKE 1"/>
    <property type="match status" value="1"/>
</dbReference>
<dbReference type="InterPro" id="IPR020095">
    <property type="entry name" value="PsdUridine_synth_TruA_C"/>
</dbReference>
<organism evidence="9 10">
    <name type="scientific">Pelagirhabdus alkalitolerans</name>
    <dbReference type="NCBI Taxonomy" id="1612202"/>
    <lineage>
        <taxon>Bacteria</taxon>
        <taxon>Bacillati</taxon>
        <taxon>Bacillota</taxon>
        <taxon>Bacilli</taxon>
        <taxon>Bacillales</taxon>
        <taxon>Bacillaceae</taxon>
        <taxon>Pelagirhabdus</taxon>
    </lineage>
</organism>
<proteinExistence type="inferred from homology"/>
<dbReference type="Pfam" id="PF01416">
    <property type="entry name" value="PseudoU_synth_1"/>
    <property type="match status" value="2"/>
</dbReference>
<name>A0A1G6M5H7_9BACI</name>
<evidence type="ECO:0000256" key="3">
    <source>
        <dbReference type="ARBA" id="ARBA00023235"/>
    </source>
</evidence>
<dbReference type="InterPro" id="IPR020103">
    <property type="entry name" value="PsdUridine_synth_cat_dom_sf"/>
</dbReference>
<feature type="binding site" evidence="4 6">
    <location>
        <position position="110"/>
    </location>
    <ligand>
        <name>substrate</name>
    </ligand>
</feature>
<dbReference type="HAMAP" id="MF_00171">
    <property type="entry name" value="TruA"/>
    <property type="match status" value="1"/>
</dbReference>
<reference evidence="10" key="1">
    <citation type="submission" date="2016-09" db="EMBL/GenBank/DDBJ databases">
        <authorList>
            <person name="Varghese N."/>
            <person name="Submissions S."/>
        </authorList>
    </citation>
    <scope>NUCLEOTIDE SEQUENCE [LARGE SCALE GENOMIC DNA]</scope>
    <source>
        <strain evidence="10">S5</strain>
    </source>
</reference>
<evidence type="ECO:0000256" key="6">
    <source>
        <dbReference type="PIRSR" id="PIRSR001430-2"/>
    </source>
</evidence>
<evidence type="ECO:0000313" key="10">
    <source>
        <dbReference type="Proteomes" id="UP000242949"/>
    </source>
</evidence>
<evidence type="ECO:0000259" key="8">
    <source>
        <dbReference type="Pfam" id="PF01416"/>
    </source>
</evidence>
<comment type="subunit">
    <text evidence="4">Homodimer.</text>
</comment>
<dbReference type="Gene3D" id="3.30.70.580">
    <property type="entry name" value="Pseudouridine synthase I, catalytic domain, N-terminal subdomain"/>
    <property type="match status" value="1"/>
</dbReference>
<dbReference type="AlphaFoldDB" id="A0A1G6M5H7"/>
<dbReference type="GO" id="GO:0031119">
    <property type="term" value="P:tRNA pseudouridine synthesis"/>
    <property type="evidence" value="ECO:0007669"/>
    <property type="project" value="UniProtKB-UniRule"/>
</dbReference>
<accession>A0A1G6M5H7</accession>
<dbReference type="EC" id="5.4.99.12" evidence="4"/>
<protein>
    <recommendedName>
        <fullName evidence="4">tRNA pseudouridine synthase A</fullName>
        <ecNumber evidence="4">5.4.99.12</ecNumber>
    </recommendedName>
    <alternativeName>
        <fullName evidence="4">tRNA pseudouridine(38-40) synthase</fullName>
    </alternativeName>
    <alternativeName>
        <fullName evidence="4">tRNA pseudouridylate synthase I</fullName>
    </alternativeName>
    <alternativeName>
        <fullName evidence="4">tRNA-uridine isomerase I</fullName>
    </alternativeName>
</protein>
<comment type="caution">
    <text evidence="4">Lacks conserved residue(s) required for the propagation of feature annotation.</text>
</comment>
<feature type="domain" description="Pseudouridine synthase I TruA alpha/beta" evidence="8">
    <location>
        <begin position="143"/>
        <end position="245"/>
    </location>
</feature>
<evidence type="ECO:0000256" key="1">
    <source>
        <dbReference type="ARBA" id="ARBA00009375"/>
    </source>
</evidence>
<keyword evidence="3 4" id="KW-0413">Isomerase</keyword>
<dbReference type="EMBL" id="FMYI01000010">
    <property type="protein sequence ID" value="SDC50574.1"/>
    <property type="molecule type" value="Genomic_DNA"/>
</dbReference>
<dbReference type="SUPFAM" id="SSF55120">
    <property type="entry name" value="Pseudouridine synthase"/>
    <property type="match status" value="1"/>
</dbReference>
<evidence type="ECO:0000256" key="5">
    <source>
        <dbReference type="PIRSR" id="PIRSR001430-1"/>
    </source>
</evidence>
<feature type="active site" description="Nucleophile" evidence="4 5">
    <location>
        <position position="52"/>
    </location>
</feature>
<keyword evidence="10" id="KW-1185">Reference proteome</keyword>
<feature type="domain" description="Pseudouridine synthase I TruA alpha/beta" evidence="8">
    <location>
        <begin position="5"/>
        <end position="104"/>
    </location>
</feature>
<dbReference type="GO" id="GO:0160147">
    <property type="term" value="F:tRNA pseudouridine(38-40) synthase activity"/>
    <property type="evidence" value="ECO:0007669"/>
    <property type="project" value="UniProtKB-EC"/>
</dbReference>
<dbReference type="Gene3D" id="3.30.70.660">
    <property type="entry name" value="Pseudouridine synthase I, catalytic domain, C-terminal subdomain"/>
    <property type="match status" value="1"/>
</dbReference>
<evidence type="ECO:0000256" key="7">
    <source>
        <dbReference type="RuleBase" id="RU003792"/>
    </source>
</evidence>
<dbReference type="Proteomes" id="UP000242949">
    <property type="component" value="Unassembled WGS sequence"/>
</dbReference>
<dbReference type="PANTHER" id="PTHR11142">
    <property type="entry name" value="PSEUDOURIDYLATE SYNTHASE"/>
    <property type="match status" value="1"/>
</dbReference>
<keyword evidence="2 4" id="KW-0819">tRNA processing</keyword>
<dbReference type="GO" id="GO:0003723">
    <property type="term" value="F:RNA binding"/>
    <property type="evidence" value="ECO:0007669"/>
    <property type="project" value="InterPro"/>
</dbReference>
<dbReference type="FunFam" id="3.30.70.580:FF:000001">
    <property type="entry name" value="tRNA pseudouridine synthase A"/>
    <property type="match status" value="1"/>
</dbReference>
<dbReference type="RefSeq" id="WP_090796747.1">
    <property type="nucleotide sequence ID" value="NZ_FMYI01000010.1"/>
</dbReference>
<dbReference type="OrthoDB" id="9811823at2"/>
<dbReference type="NCBIfam" id="TIGR00071">
    <property type="entry name" value="hisT_truA"/>
    <property type="match status" value="1"/>
</dbReference>
<gene>
    <name evidence="4" type="primary">truA</name>
    <name evidence="9" type="ORF">SAMN05421734_11033</name>
</gene>
<comment type="function">
    <text evidence="4">Formation of pseudouridine at positions 38, 39 and 40 in the anticodon stem and loop of transfer RNAs.</text>
</comment>